<reference evidence="3 4" key="1">
    <citation type="submission" date="2019-03" db="EMBL/GenBank/DDBJ databases">
        <title>Genomic Encyclopedia of Archaeal and Bacterial Type Strains, Phase II (KMG-II): from individual species to whole genera.</title>
        <authorList>
            <person name="Goeker M."/>
        </authorList>
    </citation>
    <scope>NUCLEOTIDE SEQUENCE [LARGE SCALE GENOMIC DNA]</scope>
    <source>
        <strain evidence="3 4">DSM 28323</strain>
    </source>
</reference>
<dbReference type="AlphaFoldDB" id="A0A4R6ISF8"/>
<comment type="caution">
    <text evidence="3">The sequence shown here is derived from an EMBL/GenBank/DDBJ whole genome shotgun (WGS) entry which is preliminary data.</text>
</comment>
<feature type="chain" id="PRO_5020188534" evidence="2">
    <location>
        <begin position="27"/>
        <end position="250"/>
    </location>
</feature>
<keyword evidence="1" id="KW-0175">Coiled coil</keyword>
<dbReference type="RefSeq" id="WP_133475523.1">
    <property type="nucleotide sequence ID" value="NZ_SNWP01000013.1"/>
</dbReference>
<evidence type="ECO:0000256" key="1">
    <source>
        <dbReference type="SAM" id="Coils"/>
    </source>
</evidence>
<dbReference type="EMBL" id="SNWP01000013">
    <property type="protein sequence ID" value="TDO25414.1"/>
    <property type="molecule type" value="Genomic_DNA"/>
</dbReference>
<proteinExistence type="predicted"/>
<evidence type="ECO:0000313" key="3">
    <source>
        <dbReference type="EMBL" id="TDO25414.1"/>
    </source>
</evidence>
<dbReference type="Proteomes" id="UP000295741">
    <property type="component" value="Unassembled WGS sequence"/>
</dbReference>
<evidence type="ECO:0000313" key="4">
    <source>
        <dbReference type="Proteomes" id="UP000295741"/>
    </source>
</evidence>
<keyword evidence="2" id="KW-0732">Signal</keyword>
<dbReference type="OrthoDB" id="674326at2"/>
<protein>
    <submittedName>
        <fullName evidence="3">Uncharacterized protein</fullName>
    </submittedName>
</protein>
<keyword evidence="4" id="KW-1185">Reference proteome</keyword>
<feature type="signal peptide" evidence="2">
    <location>
        <begin position="1"/>
        <end position="26"/>
    </location>
</feature>
<accession>A0A4R6ISF8</accession>
<feature type="coiled-coil region" evidence="1">
    <location>
        <begin position="65"/>
        <end position="129"/>
    </location>
</feature>
<gene>
    <name evidence="3" type="ORF">BC659_2955</name>
</gene>
<evidence type="ECO:0000256" key="2">
    <source>
        <dbReference type="SAM" id="SignalP"/>
    </source>
</evidence>
<name>A0A4R6ISF8_9BACT</name>
<organism evidence="3 4">
    <name type="scientific">Sediminibacterium goheungense</name>
    <dbReference type="NCBI Taxonomy" id="1086393"/>
    <lineage>
        <taxon>Bacteria</taxon>
        <taxon>Pseudomonadati</taxon>
        <taxon>Bacteroidota</taxon>
        <taxon>Chitinophagia</taxon>
        <taxon>Chitinophagales</taxon>
        <taxon>Chitinophagaceae</taxon>
        <taxon>Sediminibacterium</taxon>
    </lineage>
</organism>
<sequence length="250" mass="29184">MKSILLNKWAAGIVLALAAISFSAWKVADNRKENQQPDSGQFYQDTTKTKKKYKLRYDDDRDYKIRDLDKAMRELDKASLELDREIKIDMGKMEKELKKAMEEIKKIDVDKIQSEVRKAMKEVELALKEIDFKEVDREMVKVKEELKSEKFKHDIDFSKITREVERGLAEAKEGINTAKKQLTRIKAFVDELDKDGLIDKDKNYKIQVKSHKLYINGKAQSEAVNKKYSKYLDDEDYSISKDAGDEDIEI</sequence>